<evidence type="ECO:0000256" key="7">
    <source>
        <dbReference type="ARBA" id="ARBA00023085"/>
    </source>
</evidence>
<dbReference type="SMART" id="SM00856">
    <property type="entry name" value="PMEI"/>
    <property type="match status" value="1"/>
</dbReference>
<dbReference type="Gene3D" id="2.160.20.10">
    <property type="entry name" value="Single-stranded right-handed beta-helix, Pectin lyase-like"/>
    <property type="match status" value="1"/>
</dbReference>
<comment type="caution">
    <text evidence="11">The sequence shown here is derived from an EMBL/GenBank/DDBJ whole genome shotgun (WGS) entry which is preliminary data.</text>
</comment>
<keyword evidence="7 9" id="KW-0063">Aspartyl esterase</keyword>
<protein>
    <recommendedName>
        <fullName evidence="9">Pectinesterase</fullName>
        <ecNumber evidence="9">3.1.1.11</ecNumber>
    </recommendedName>
</protein>
<evidence type="ECO:0000256" key="6">
    <source>
        <dbReference type="ARBA" id="ARBA00022801"/>
    </source>
</evidence>
<dbReference type="GO" id="GO:0004857">
    <property type="term" value="F:enzyme inhibitor activity"/>
    <property type="evidence" value="ECO:0007669"/>
    <property type="project" value="InterPro"/>
</dbReference>
<evidence type="ECO:0000256" key="3">
    <source>
        <dbReference type="ARBA" id="ARBA00006027"/>
    </source>
</evidence>
<dbReference type="EC" id="3.1.1.11" evidence="9"/>
<evidence type="ECO:0000313" key="12">
    <source>
        <dbReference type="Proteomes" id="UP000813462"/>
    </source>
</evidence>
<dbReference type="FunFam" id="2.160.20.10:FF:000001">
    <property type="entry name" value="Pectinesterase"/>
    <property type="match status" value="1"/>
</dbReference>
<dbReference type="OrthoDB" id="2019149at2759"/>
<dbReference type="EMBL" id="JAEACU010000006">
    <property type="protein sequence ID" value="KAH7524765.1"/>
    <property type="molecule type" value="Genomic_DNA"/>
</dbReference>
<keyword evidence="9" id="KW-0732">Signal</keyword>
<dbReference type="Pfam" id="PF04043">
    <property type="entry name" value="PMEI"/>
    <property type="match status" value="1"/>
</dbReference>
<dbReference type="InterPro" id="IPR006501">
    <property type="entry name" value="Pectinesterase_inhib_dom"/>
</dbReference>
<sequence>MASKHFSFIGISFFILFPLISLPSHADNTLPFPFGLTPPVSPENVCKFTQFPSFCKSVLPNHNDNVYGFGRFSFQRSVSQSQIFFDLIDKLLKSNPNFSKPAIRALQDCHYLASLNQDFLSTCSQTVKRTSKILARTEAENVQTKLSAILTNLQTCVESLDSTNSAGTIKNDILNSLLNDTKFQSISLDLFKKGWVPKQRGRGKSWQPPKIDPTSRNGRMALGVSSQNHAIFEAILRRSKRVVRAAGNGDSVLIKDIVTVSKEGWGNFTTINEAIAAAPSISDASDGYFFIYVAAGIYEEYVSIARNQNYLFILGDGIGQTIITGNRSVGDGWTTFNSATFAVVGEGFLGVDITFRNTAGPSKGQAVALRNGADLSTFYSCSFEGYQDTLYPHSLRQFYRECDIYGTIDFIFGNGAVVFQNCNIFPRLPIKGQFDPITAQGRTDPNQNTGFSFQNCTIRAAEDLGATKTYLGRPWKEYARTVFMQSFMDKLIDLAGWSVWNGDFALSTLYYAEYDNTGPGSDTTMRVAWPGYHVIDATDADDFTVSNFLLGDNWLHKTGVPYIGGLI</sequence>
<evidence type="ECO:0000256" key="4">
    <source>
        <dbReference type="ARBA" id="ARBA00007786"/>
    </source>
</evidence>
<evidence type="ECO:0000256" key="8">
    <source>
        <dbReference type="PROSITE-ProRule" id="PRU10040"/>
    </source>
</evidence>
<dbReference type="PROSITE" id="PS00503">
    <property type="entry name" value="PECTINESTERASE_2"/>
    <property type="match status" value="1"/>
</dbReference>
<feature type="signal peptide" evidence="9">
    <location>
        <begin position="1"/>
        <end position="26"/>
    </location>
</feature>
<dbReference type="GO" id="GO:0045490">
    <property type="term" value="P:pectin catabolic process"/>
    <property type="evidence" value="ECO:0007669"/>
    <property type="project" value="UniProtKB-UniRule"/>
</dbReference>
<dbReference type="SUPFAM" id="SSF51126">
    <property type="entry name" value="Pectin lyase-like"/>
    <property type="match status" value="1"/>
</dbReference>
<evidence type="ECO:0000256" key="9">
    <source>
        <dbReference type="RuleBase" id="RU000589"/>
    </source>
</evidence>
<dbReference type="InterPro" id="IPR000070">
    <property type="entry name" value="Pectinesterase_cat"/>
</dbReference>
<dbReference type="Gene3D" id="1.20.140.40">
    <property type="entry name" value="Invertase/pectin methylesterase inhibitor family protein"/>
    <property type="match status" value="1"/>
</dbReference>
<keyword evidence="5" id="KW-0134">Cell wall</keyword>
<comment type="pathway">
    <text evidence="2 9">Glycan metabolism; pectin degradation; 2-dehydro-3-deoxy-D-gluconate from pectin: step 1/5.</text>
</comment>
<evidence type="ECO:0000256" key="5">
    <source>
        <dbReference type="ARBA" id="ARBA00022512"/>
    </source>
</evidence>
<dbReference type="InterPro" id="IPR035513">
    <property type="entry name" value="Invertase/methylesterase_inhib"/>
</dbReference>
<evidence type="ECO:0000256" key="2">
    <source>
        <dbReference type="ARBA" id="ARBA00005184"/>
    </source>
</evidence>
<keyword evidence="5" id="KW-0964">Secreted</keyword>
<name>A0A978VA30_ZIZJJ</name>
<reference evidence="11" key="1">
    <citation type="journal article" date="2021" name="Front. Plant Sci.">
        <title>Chromosome-Scale Genome Assembly for Chinese Sour Jujube and Insights Into Its Genome Evolution and Domestication Signature.</title>
        <authorList>
            <person name="Shen L.-Y."/>
            <person name="Luo H."/>
            <person name="Wang X.-L."/>
            <person name="Wang X.-M."/>
            <person name="Qiu X.-J."/>
            <person name="Liu H."/>
            <person name="Zhou S.-S."/>
            <person name="Jia K.-H."/>
            <person name="Nie S."/>
            <person name="Bao Y.-T."/>
            <person name="Zhang R.-G."/>
            <person name="Yun Q.-Z."/>
            <person name="Chai Y.-H."/>
            <person name="Lu J.-Y."/>
            <person name="Li Y."/>
            <person name="Zhao S.-W."/>
            <person name="Mao J.-F."/>
            <person name="Jia S.-G."/>
            <person name="Mao Y.-M."/>
        </authorList>
    </citation>
    <scope>NUCLEOTIDE SEQUENCE</scope>
    <source>
        <strain evidence="11">AT0</strain>
        <tissue evidence="11">Leaf</tissue>
    </source>
</reference>
<dbReference type="GO" id="GO:0042545">
    <property type="term" value="P:cell wall modification"/>
    <property type="evidence" value="ECO:0007669"/>
    <property type="project" value="UniProtKB-UniRule"/>
</dbReference>
<feature type="domain" description="Pectinesterase inhibitor" evidence="10">
    <location>
        <begin position="37"/>
        <end position="190"/>
    </location>
</feature>
<feature type="active site" evidence="8">
    <location>
        <position position="409"/>
    </location>
</feature>
<dbReference type="PANTHER" id="PTHR31707">
    <property type="entry name" value="PECTINESTERASE"/>
    <property type="match status" value="1"/>
</dbReference>
<evidence type="ECO:0000313" key="11">
    <source>
        <dbReference type="EMBL" id="KAH7524765.1"/>
    </source>
</evidence>
<organism evidence="11 12">
    <name type="scientific">Ziziphus jujuba var. spinosa</name>
    <dbReference type="NCBI Taxonomy" id="714518"/>
    <lineage>
        <taxon>Eukaryota</taxon>
        <taxon>Viridiplantae</taxon>
        <taxon>Streptophyta</taxon>
        <taxon>Embryophyta</taxon>
        <taxon>Tracheophyta</taxon>
        <taxon>Spermatophyta</taxon>
        <taxon>Magnoliopsida</taxon>
        <taxon>eudicotyledons</taxon>
        <taxon>Gunneridae</taxon>
        <taxon>Pentapetalae</taxon>
        <taxon>rosids</taxon>
        <taxon>fabids</taxon>
        <taxon>Rosales</taxon>
        <taxon>Rhamnaceae</taxon>
        <taxon>Paliureae</taxon>
        <taxon>Ziziphus</taxon>
    </lineage>
</organism>
<dbReference type="InterPro" id="IPR011050">
    <property type="entry name" value="Pectin_lyase_fold/virulence"/>
</dbReference>
<evidence type="ECO:0000259" key="10">
    <source>
        <dbReference type="SMART" id="SM00856"/>
    </source>
</evidence>
<comment type="similarity">
    <text evidence="3">In the N-terminal section; belongs to the PMEI family.</text>
</comment>
<gene>
    <name evidence="11" type="ORF">FEM48_Zijuj06G0154000</name>
</gene>
<dbReference type="CDD" id="cd15798">
    <property type="entry name" value="PMEI-like_3"/>
    <property type="match status" value="1"/>
</dbReference>
<feature type="chain" id="PRO_5038159249" description="Pectinesterase" evidence="9">
    <location>
        <begin position="27"/>
        <end position="567"/>
    </location>
</feature>
<dbReference type="AlphaFoldDB" id="A0A978VA30"/>
<comment type="catalytic activity">
    <reaction evidence="9">
        <text>[(1-&gt;4)-alpha-D-galacturonosyl methyl ester](n) + n H2O = [(1-&gt;4)-alpha-D-galacturonosyl](n) + n methanol + n H(+)</text>
        <dbReference type="Rhea" id="RHEA:22380"/>
        <dbReference type="Rhea" id="RHEA-COMP:14570"/>
        <dbReference type="Rhea" id="RHEA-COMP:14573"/>
        <dbReference type="ChEBI" id="CHEBI:15377"/>
        <dbReference type="ChEBI" id="CHEBI:15378"/>
        <dbReference type="ChEBI" id="CHEBI:17790"/>
        <dbReference type="ChEBI" id="CHEBI:140522"/>
        <dbReference type="ChEBI" id="CHEBI:140523"/>
        <dbReference type="EC" id="3.1.1.11"/>
    </reaction>
</comment>
<dbReference type="InterPro" id="IPR012334">
    <property type="entry name" value="Pectin_lyas_fold"/>
</dbReference>
<evidence type="ECO:0000256" key="1">
    <source>
        <dbReference type="ARBA" id="ARBA00004191"/>
    </source>
</evidence>
<comment type="similarity">
    <text evidence="4">In the C-terminal section; belongs to the pectinesterase family.</text>
</comment>
<comment type="subcellular location">
    <subcellularLocation>
        <location evidence="1">Secreted</location>
        <location evidence="1">Cell wall</location>
    </subcellularLocation>
</comment>
<dbReference type="GO" id="GO:0030599">
    <property type="term" value="F:pectinesterase activity"/>
    <property type="evidence" value="ECO:0007669"/>
    <property type="project" value="UniProtKB-UniRule"/>
</dbReference>
<proteinExistence type="inferred from homology"/>
<dbReference type="Proteomes" id="UP000813462">
    <property type="component" value="Unassembled WGS sequence"/>
</dbReference>
<dbReference type="InterPro" id="IPR033131">
    <property type="entry name" value="Pectinesterase_Asp_AS"/>
</dbReference>
<keyword evidence="6 9" id="KW-0378">Hydrolase</keyword>
<dbReference type="SUPFAM" id="SSF101148">
    <property type="entry name" value="Plant invertase/pectin methylesterase inhibitor"/>
    <property type="match status" value="1"/>
</dbReference>
<accession>A0A978VA30</accession>
<dbReference type="Pfam" id="PF01095">
    <property type="entry name" value="Pectinesterase"/>
    <property type="match status" value="1"/>
</dbReference>